<dbReference type="GO" id="GO:0046718">
    <property type="term" value="P:symbiont entry into host cell"/>
    <property type="evidence" value="ECO:0007669"/>
    <property type="project" value="InterPro"/>
</dbReference>
<dbReference type="Pfam" id="PF03406">
    <property type="entry name" value="Phage_fiber_2"/>
    <property type="match status" value="1"/>
</dbReference>
<evidence type="ECO:0000256" key="2">
    <source>
        <dbReference type="ARBA" id="ARBA00022581"/>
    </source>
</evidence>
<evidence type="ECO:0000259" key="3">
    <source>
        <dbReference type="Pfam" id="PF12571"/>
    </source>
</evidence>
<reference evidence="4 5" key="1">
    <citation type="submission" date="2018-08" db="EMBL/GenBank/DDBJ databases">
        <title>Genomic Encyclopedia of Archaeal and Bacterial Type Strains, Phase II (KMG-II): from individual species to whole genera.</title>
        <authorList>
            <person name="Goeker M."/>
        </authorList>
    </citation>
    <scope>NUCLEOTIDE SEQUENCE [LARGE SCALE GENOMIC DNA]</scope>
    <source>
        <strain evidence="4 5">DSM 17905</strain>
    </source>
</reference>
<dbReference type="GO" id="GO:0019062">
    <property type="term" value="P:virion attachment to host cell"/>
    <property type="evidence" value="ECO:0007669"/>
    <property type="project" value="InterPro"/>
</dbReference>
<dbReference type="InterPro" id="IPR051934">
    <property type="entry name" value="Phage_Tail_Fiber_Structural"/>
</dbReference>
<comment type="subcellular location">
    <subcellularLocation>
        <location evidence="1">Virion</location>
    </subcellularLocation>
</comment>
<dbReference type="InterPro" id="IPR005068">
    <property type="entry name" value="Phage_lambda_Stf-r2"/>
</dbReference>
<evidence type="ECO:0000313" key="5">
    <source>
        <dbReference type="Proteomes" id="UP000256294"/>
    </source>
</evidence>
<dbReference type="RefSeq" id="WP_115827372.1">
    <property type="nucleotide sequence ID" value="NZ_QTUB01000001.1"/>
</dbReference>
<evidence type="ECO:0000313" key="4">
    <source>
        <dbReference type="EMBL" id="REF28801.1"/>
    </source>
</evidence>
<comment type="caution">
    <text evidence="4">The sequence shown here is derived from an EMBL/GenBank/DDBJ whole genome shotgun (WGS) entry which is preliminary data.</text>
</comment>
<dbReference type="PANTHER" id="PTHR35191:SF1">
    <property type="entry name" value="PROPHAGE SIDE TAIL FIBER PROTEIN HOMOLOG STFQ-RELATED"/>
    <property type="match status" value="1"/>
</dbReference>
<dbReference type="EMBL" id="QTUB01000001">
    <property type="protein sequence ID" value="REF28801.1"/>
    <property type="molecule type" value="Genomic_DNA"/>
</dbReference>
<proteinExistence type="predicted"/>
<name>A0A3D9UVK1_9GAMM</name>
<feature type="domain" description="Phage tail fibre protein N-terminal" evidence="3">
    <location>
        <begin position="1"/>
        <end position="123"/>
    </location>
</feature>
<keyword evidence="5" id="KW-1185">Reference proteome</keyword>
<dbReference type="InterPro" id="IPR022225">
    <property type="entry name" value="Phage_tail_fibre_N"/>
</dbReference>
<organism evidence="4 5">
    <name type="scientific">Xenorhabdus cabanillasii</name>
    <dbReference type="NCBI Taxonomy" id="351673"/>
    <lineage>
        <taxon>Bacteria</taxon>
        <taxon>Pseudomonadati</taxon>
        <taxon>Pseudomonadota</taxon>
        <taxon>Gammaproteobacteria</taxon>
        <taxon>Enterobacterales</taxon>
        <taxon>Morganellaceae</taxon>
        <taxon>Xenorhabdus</taxon>
    </lineage>
</organism>
<dbReference type="PANTHER" id="PTHR35191">
    <property type="entry name" value="PROPHAGE SIDE TAIL FIBER PROTEIN HOMOLOG STFQ-RELATED"/>
    <property type="match status" value="1"/>
</dbReference>
<sequence length="2046" mass="223865">MSTKYFSLLTDSGANKLENAATSGSKLEITHMAVGDGNLSTPNANQTQLINERHRAEIDRLFIDPKNPNQVIVEQVLPEDEGSWWIREIGLFDKDGTLVAVGNCAELYKSQMHEQTIRMLLPIDNINLIGSFDELFSGLATRRYVRDRIRNHAESRNHPDATLKNKGFVILSNAVDSNSEAHAATSKAVKSANELAQKAYDLANPENAKKKWVPLTRRVNDKELVNDITLVAADVGAYTKEETNTLIKDSDAQVMKVTESKVPLTRRVNDKELVNDITLTAADVGAYSKEETNTLIKDSDAPIMQEAQKALHEAHRALKDADSKVPLTRRVNDKELVNDITLTAADVGAYTKEETNTLIKDSDAQVIKVADSKVPLTRRVNDKELVNDITLTAADVGAYSKEETNTLIKDSDAPIMQEAQKALHEAHRALKDADSKVPLTRRVNDKELVNDITLVAADVGAYTKEETNTLIKDSDAPIMQEAQQALKAAESKVPLTRRVNDKELVNDITLVAADVGAYTKEETNTLIKDSDAQVIKVADSKVPLTRRVNDKELVNDITLTAADVGAYSKEETNTLIKDSDAPIMQEAQKALHEAHRALKDAESKVPLTRRVNDKELVNDITLTAADVGAYNKEETNTLIKDSDAPIMQEAQRALNEAQQAVKTADSKVPLTRRVNDKELVNDITLTAADVGAYTKDETDTQVMKVADSKVPLTRRVNDKELVNDITLVAADVGAYTKEETDARIKDGDTQVMKVADSKVPLTRRINDKELVNDITLAAADVGAYTKDETDTRIKDSGTPIMQEAQQALKAAESKVPLTRRVNDKELVNDITLVAADVGAYTKDETNTRIKDSGTPIMQEAQQALKAAESKVPLTRRVNDKELVNDITLTAADVGAYTKEETDTRIKDGDAQVMKVTESKVPLTRRINDKELVNDITLAAADVGAYTKDETDTQVMKVADSKVPLTRRINDKELVNDITLTAADVGAYTRDETDARIKDSGAPIMQEAQQALKAAESKVPLTRRVNDKELVNDITLAAADVGAYTKDETDAQIMKVADSKVPLTRRVNDKELVNDITLVAADVGAYTRDETDARIKDSGAPIMQEAQQALKAAESKVPLTRRVNDKELVNDITLAAADVGAYTKDETDTRIKDSGTPIMQEAQQALKAAESKVPLTRRVNDKELVNDITLAAADVGAYTKDETDTRIKDSGAPIMQEAQKALHEAHRALKDAESKVPLTRRINDKELVNDITLVAADVGAYTKDETDARIKDGDEQVMKVAENKVPLTRRVNDKELVNDITLVAADVGAYTRDETDTRIKDSGAPIMQEAQQALKAAESKVPLTRRVNDKELVNDITLVAADVGAYTKDETDAQIMKVADSKVPLTRRVNDKELVNDITLVAADVGAYTRDETDTRIKDSGAPIMQEAQKALHEAHRALKAAESKVPLTRRVNDKELVNDITLVAADVGAYTKEETDARIKDGDAQVIKVADSKVPLTRRVNDKELVNDITLVAADVGAYTKEETDARIKDGDAQVMKVADSKVPLTRRVNDKELVNDITLIAADVGAYSKEETNTLIKDSDAPIMQEAERALKAAESKVPLTRRVNDKELVNDITLVAADVGAYTKEETDARIKDGDAQVMKVADSKVPLTRRVNDKELVNDITLTAADVGAYTKEETDTRIKDGDAQVMKVADSKVPLTRRINDKELINDIKLAAADVGAYTKEETDARIKDGDAQVMKVADSKVPLTRRINNKELVNDIKLVAADVDAYNKEETSQLIDNIHELVNSANNNADSKVPMTRTVNNKALLTDITLTASDIDTYTRGEIDQQIHTVRKLANDANNNVNGKVPLTRTVNSKALLADIVLTAYDVGAYSKNEVDSRIGKVNANANSRLAKNENGADIPDKNAFVRNLGLANLVGLNIESRLIGQDATVIRLGDIVQINGTAVASDSIQAVNMSVIGGITYYTNYYKVQLPISLSNGIISCHASIVGDNFDAQSPGYPADVKTQRNNPDGMGISKDTLTISVTTPQLGWIPQFYYEVMGY</sequence>
<protein>
    <submittedName>
        <fullName evidence="4">Tail fiber-like repeat protein</fullName>
    </submittedName>
</protein>
<accession>A0A3D9UVK1</accession>
<dbReference type="Pfam" id="PF12571">
    <property type="entry name" value="Phage_tail_fib"/>
    <property type="match status" value="1"/>
</dbReference>
<dbReference type="Proteomes" id="UP000256294">
    <property type="component" value="Unassembled WGS sequence"/>
</dbReference>
<evidence type="ECO:0000256" key="1">
    <source>
        <dbReference type="ARBA" id="ARBA00004328"/>
    </source>
</evidence>
<gene>
    <name evidence="4" type="ORF">BDD26_3765</name>
</gene>
<keyword evidence="2" id="KW-0945">Host-virus interaction</keyword>